<accession>A0A375YEX9</accession>
<evidence type="ECO:0000313" key="2">
    <source>
        <dbReference type="Proteomes" id="UP000252008"/>
    </source>
</evidence>
<gene>
    <name evidence="1" type="ORF">MPP7335_01413</name>
</gene>
<evidence type="ECO:0000313" key="1">
    <source>
        <dbReference type="EMBL" id="SRX79676.1"/>
    </source>
</evidence>
<dbReference type="AlphaFoldDB" id="A0A375YEX9"/>
<keyword evidence="2" id="KW-1185">Reference proteome</keyword>
<name>A0A375YEX9_MYCPF</name>
<sequence length="143" mass="15379">MLAEVATEGVLHRSEFLSVWLRFAGRVPGHRSTELVRGYGGALVLTQERVLATVSSMPWRAGRAVDQPWTAQGPAAVAGTLSKSGLVLRIEDLSRVDPLFSGALSLTFQTTLSAEVLWQVPTRDIAFDVSPLFVYSVLGGPQG</sequence>
<reference evidence="1 2" key="1">
    <citation type="submission" date="2018-05" db="EMBL/GenBank/DDBJ databases">
        <authorList>
            <consortium name="IHU Genomes"/>
        </authorList>
    </citation>
    <scope>NUCLEOTIDE SEQUENCE [LARGE SCALE GENOMIC DNA]</scope>
    <source>
        <strain evidence="1 2">P7335</strain>
    </source>
</reference>
<dbReference type="STRING" id="39692.BST38_06155"/>
<organism evidence="1 2">
    <name type="scientific">Mycolicibacterium parafortuitum</name>
    <name type="common">Mycobacterium parafortuitum</name>
    <dbReference type="NCBI Taxonomy" id="39692"/>
    <lineage>
        <taxon>Bacteria</taxon>
        <taxon>Bacillati</taxon>
        <taxon>Actinomycetota</taxon>
        <taxon>Actinomycetes</taxon>
        <taxon>Mycobacteriales</taxon>
        <taxon>Mycobacteriaceae</taxon>
        <taxon>Mycolicibacterium</taxon>
    </lineage>
</organism>
<dbReference type="Proteomes" id="UP000252008">
    <property type="component" value="Unassembled WGS sequence"/>
</dbReference>
<dbReference type="EMBL" id="UEGS01000001">
    <property type="protein sequence ID" value="SRX79676.1"/>
    <property type="molecule type" value="Genomic_DNA"/>
</dbReference>
<protein>
    <submittedName>
        <fullName evidence="1">Uncharacterized protein</fullName>
    </submittedName>
</protein>
<proteinExistence type="predicted"/>